<evidence type="ECO:0000256" key="10">
    <source>
        <dbReference type="ARBA" id="ARBA00037696"/>
    </source>
</evidence>
<feature type="domain" description="Histidine kinase" evidence="14">
    <location>
        <begin position="159"/>
        <end position="384"/>
    </location>
</feature>
<sequence length="399" mass="42850">MNDTAAAPLTAAGTAPGPAPLLEHLATAVLLLDAQLRIQYANHAAEQLLATGLPRLRHQAFTAFLDDADGSAAASLDLALHAQQPYTQREARLLGTGEMQLAVADYTVTPLPAALGAAPGSAGGGQLLVELHPLDRQIHSNREDSLFTANQATRALVRGMAHEIKNPLGGIRGAAQLLERQLDSAPLREYTEVIIHEADRLRALADRMLDARQPPAFARVNIHQILERVRLILQAEAGDAVQMVRDYDPSLPEVWADADQLIQVFLNIMGNAVQCLMEMPKMPPGQPADGPPPRILIRSRVLRRFTIGTRCHALLCQVEIEDNGPGIGAELRETVFYPMVTGRSQGTGLGLPIAQAIMQQHGGLIECESQPGQTIFKVLVPFPPTNNAAAAGATHVRPS</sequence>
<dbReference type="Pfam" id="PF13188">
    <property type="entry name" value="PAS_8"/>
    <property type="match status" value="1"/>
</dbReference>
<dbReference type="SMART" id="SM00387">
    <property type="entry name" value="HATPase_c"/>
    <property type="match status" value="1"/>
</dbReference>
<evidence type="ECO:0000256" key="1">
    <source>
        <dbReference type="ARBA" id="ARBA00000085"/>
    </source>
</evidence>
<keyword evidence="8" id="KW-0902">Two-component regulatory system</keyword>
<dbReference type="CDD" id="cd00130">
    <property type="entry name" value="PAS"/>
    <property type="match status" value="1"/>
</dbReference>
<evidence type="ECO:0000256" key="2">
    <source>
        <dbReference type="ARBA" id="ARBA00012438"/>
    </source>
</evidence>
<keyword evidence="7" id="KW-0067">ATP-binding</keyword>
<evidence type="ECO:0000256" key="4">
    <source>
        <dbReference type="ARBA" id="ARBA00022679"/>
    </source>
</evidence>
<keyword evidence="4" id="KW-0808">Transferase</keyword>
<dbReference type="InterPro" id="IPR036097">
    <property type="entry name" value="HisK_dim/P_sf"/>
</dbReference>
<evidence type="ECO:0000256" key="7">
    <source>
        <dbReference type="ARBA" id="ARBA00022840"/>
    </source>
</evidence>
<evidence type="ECO:0000256" key="8">
    <source>
        <dbReference type="ARBA" id="ARBA00023012"/>
    </source>
</evidence>
<dbReference type="InterPro" id="IPR035965">
    <property type="entry name" value="PAS-like_dom_sf"/>
</dbReference>
<evidence type="ECO:0000313" key="15">
    <source>
        <dbReference type="EMBL" id="MFC4623172.1"/>
    </source>
</evidence>
<dbReference type="SMART" id="SM00388">
    <property type="entry name" value="HisKA"/>
    <property type="match status" value="1"/>
</dbReference>
<evidence type="ECO:0000256" key="11">
    <source>
        <dbReference type="ARBA" id="ARBA00039567"/>
    </source>
</evidence>
<dbReference type="InterPro" id="IPR003661">
    <property type="entry name" value="HisK_dim/P_dom"/>
</dbReference>
<dbReference type="Gene3D" id="1.10.287.130">
    <property type="match status" value="1"/>
</dbReference>
<evidence type="ECO:0000256" key="6">
    <source>
        <dbReference type="ARBA" id="ARBA00022777"/>
    </source>
</evidence>
<dbReference type="NCBIfam" id="NF008293">
    <property type="entry name" value="PRK11073.1"/>
    <property type="match status" value="1"/>
</dbReference>
<dbReference type="PANTHER" id="PTHR43065:SF16">
    <property type="entry name" value="SENSORY HISTIDINE KINASE_PHOSPHATASE NTRB"/>
    <property type="match status" value="1"/>
</dbReference>
<keyword evidence="3" id="KW-0597">Phosphoprotein</keyword>
<dbReference type="SUPFAM" id="SSF55874">
    <property type="entry name" value="ATPase domain of HSP90 chaperone/DNA topoisomerase II/histidine kinase"/>
    <property type="match status" value="1"/>
</dbReference>
<evidence type="ECO:0000256" key="5">
    <source>
        <dbReference type="ARBA" id="ARBA00022741"/>
    </source>
</evidence>
<dbReference type="CDD" id="cd00082">
    <property type="entry name" value="HisKA"/>
    <property type="match status" value="1"/>
</dbReference>
<dbReference type="PROSITE" id="PS50109">
    <property type="entry name" value="HIS_KIN"/>
    <property type="match status" value="1"/>
</dbReference>
<organism evidence="15 16">
    <name type="scientific">Comamonas nitrativorans</name>
    <dbReference type="NCBI Taxonomy" id="108437"/>
    <lineage>
        <taxon>Bacteria</taxon>
        <taxon>Pseudomonadati</taxon>
        <taxon>Pseudomonadota</taxon>
        <taxon>Betaproteobacteria</taxon>
        <taxon>Burkholderiales</taxon>
        <taxon>Comamonadaceae</taxon>
        <taxon>Comamonas</taxon>
    </lineage>
</organism>
<protein>
    <recommendedName>
        <fullName evidence="11">Sensory histidine kinase/phosphatase NtrB</fullName>
        <ecNumber evidence="2">2.7.13.3</ecNumber>
    </recommendedName>
    <alternativeName>
        <fullName evidence="12">Nitrogen regulation protein NR(II)</fullName>
    </alternativeName>
    <alternativeName>
        <fullName evidence="13">Nitrogen regulator II</fullName>
    </alternativeName>
</protein>
<dbReference type="Proteomes" id="UP001595967">
    <property type="component" value="Unassembled WGS sequence"/>
</dbReference>
<evidence type="ECO:0000256" key="3">
    <source>
        <dbReference type="ARBA" id="ARBA00022553"/>
    </source>
</evidence>
<comment type="function">
    <text evidence="10">Member of the two-component regulatory system NtrB/NtrC, which controls expression of the nitrogen-regulated (ntr) genes in response to nitrogen limitation. Under conditions of nitrogen limitation, NtrB autophosphorylates and transfers the phosphoryl group to NtrC. In the presence of nitrogen, acts as a phosphatase that dephosphorylates and inactivates NtrC.</text>
</comment>
<dbReference type="InterPro" id="IPR003594">
    <property type="entry name" value="HATPase_dom"/>
</dbReference>
<keyword evidence="9" id="KW-0535">Nitrogen fixation</keyword>
<dbReference type="SUPFAM" id="SSF55785">
    <property type="entry name" value="PYP-like sensor domain (PAS domain)"/>
    <property type="match status" value="1"/>
</dbReference>
<evidence type="ECO:0000256" key="9">
    <source>
        <dbReference type="ARBA" id="ARBA00023231"/>
    </source>
</evidence>
<evidence type="ECO:0000313" key="16">
    <source>
        <dbReference type="Proteomes" id="UP001595967"/>
    </source>
</evidence>
<evidence type="ECO:0000256" key="13">
    <source>
        <dbReference type="ARBA" id="ARBA00043094"/>
    </source>
</evidence>
<comment type="caution">
    <text evidence="15">The sequence shown here is derived from an EMBL/GenBank/DDBJ whole genome shotgun (WGS) entry which is preliminary data.</text>
</comment>
<dbReference type="InterPro" id="IPR004358">
    <property type="entry name" value="Sig_transdc_His_kin-like_C"/>
</dbReference>
<dbReference type="SUPFAM" id="SSF47384">
    <property type="entry name" value="Homodimeric domain of signal transducing histidine kinase"/>
    <property type="match status" value="1"/>
</dbReference>
<dbReference type="RefSeq" id="WP_377727207.1">
    <property type="nucleotide sequence ID" value="NZ_JBHSEW010000012.1"/>
</dbReference>
<keyword evidence="5" id="KW-0547">Nucleotide-binding</keyword>
<keyword evidence="6" id="KW-0418">Kinase</keyword>
<comment type="catalytic activity">
    <reaction evidence="1">
        <text>ATP + protein L-histidine = ADP + protein N-phospho-L-histidine.</text>
        <dbReference type="EC" id="2.7.13.3"/>
    </reaction>
</comment>
<evidence type="ECO:0000259" key="14">
    <source>
        <dbReference type="PROSITE" id="PS50109"/>
    </source>
</evidence>
<evidence type="ECO:0000256" key="12">
    <source>
        <dbReference type="ARBA" id="ARBA00042313"/>
    </source>
</evidence>
<dbReference type="InterPro" id="IPR000014">
    <property type="entry name" value="PAS"/>
</dbReference>
<dbReference type="Pfam" id="PF02518">
    <property type="entry name" value="HATPase_c"/>
    <property type="match status" value="1"/>
</dbReference>
<dbReference type="EMBL" id="JBHSEW010000012">
    <property type="protein sequence ID" value="MFC4623172.1"/>
    <property type="molecule type" value="Genomic_DNA"/>
</dbReference>
<accession>A0ABV9H0P7</accession>
<dbReference type="InterPro" id="IPR005467">
    <property type="entry name" value="His_kinase_dom"/>
</dbReference>
<dbReference type="PANTHER" id="PTHR43065">
    <property type="entry name" value="SENSOR HISTIDINE KINASE"/>
    <property type="match status" value="1"/>
</dbReference>
<dbReference type="InterPro" id="IPR036890">
    <property type="entry name" value="HATPase_C_sf"/>
</dbReference>
<name>A0ABV9H0P7_9BURK</name>
<gene>
    <name evidence="15" type="primary">glnL</name>
    <name evidence="15" type="ORF">ACFO3A_13245</name>
</gene>
<keyword evidence="16" id="KW-1185">Reference proteome</keyword>
<dbReference type="EC" id="2.7.13.3" evidence="2"/>
<proteinExistence type="predicted"/>
<dbReference type="Pfam" id="PF00512">
    <property type="entry name" value="HisKA"/>
    <property type="match status" value="1"/>
</dbReference>
<dbReference type="Gene3D" id="3.30.565.10">
    <property type="entry name" value="Histidine kinase-like ATPase, C-terminal domain"/>
    <property type="match status" value="1"/>
</dbReference>
<dbReference type="Gene3D" id="3.30.450.20">
    <property type="entry name" value="PAS domain"/>
    <property type="match status" value="1"/>
</dbReference>
<reference evidence="16" key="1">
    <citation type="journal article" date="2019" name="Int. J. Syst. Evol. Microbiol.">
        <title>The Global Catalogue of Microorganisms (GCM) 10K type strain sequencing project: providing services to taxonomists for standard genome sequencing and annotation.</title>
        <authorList>
            <consortium name="The Broad Institute Genomics Platform"/>
            <consortium name="The Broad Institute Genome Sequencing Center for Infectious Disease"/>
            <person name="Wu L."/>
            <person name="Ma J."/>
        </authorList>
    </citation>
    <scope>NUCLEOTIDE SEQUENCE [LARGE SCALE GENOMIC DNA]</scope>
    <source>
        <strain evidence="16">JCM 11650</strain>
    </source>
</reference>
<dbReference type="PRINTS" id="PR00344">
    <property type="entry name" value="BCTRLSENSOR"/>
</dbReference>